<feature type="chain" id="PRO_5014806723" description="Thioredoxin domain-containing protein" evidence="2">
    <location>
        <begin position="31"/>
        <end position="166"/>
    </location>
</feature>
<evidence type="ECO:0000259" key="3">
    <source>
        <dbReference type="PROSITE" id="PS51352"/>
    </source>
</evidence>
<evidence type="ECO:0000313" key="4">
    <source>
        <dbReference type="EMBL" id="PKK89637.1"/>
    </source>
</evidence>
<dbReference type="GO" id="GO:0045454">
    <property type="term" value="P:cell redox homeostasis"/>
    <property type="evidence" value="ECO:0007669"/>
    <property type="project" value="TreeGrafter"/>
</dbReference>
<dbReference type="AlphaFoldDB" id="A0A2N1PMU8"/>
<dbReference type="InterPro" id="IPR013766">
    <property type="entry name" value="Thioredoxin_domain"/>
</dbReference>
<dbReference type="Pfam" id="PF00085">
    <property type="entry name" value="Thioredoxin"/>
    <property type="match status" value="1"/>
</dbReference>
<evidence type="ECO:0000256" key="1">
    <source>
        <dbReference type="SAM" id="MobiDB-lite"/>
    </source>
</evidence>
<dbReference type="InterPro" id="IPR036249">
    <property type="entry name" value="Thioredoxin-like_sf"/>
</dbReference>
<name>A0A2N1PMU8_9BACT</name>
<reference evidence="4 5" key="1">
    <citation type="journal article" date="2017" name="ISME J.">
        <title>Potential for microbial H2 and metal transformations associated with novel bacteria and archaea in deep terrestrial subsurface sediments.</title>
        <authorList>
            <person name="Hernsdorf A.W."/>
            <person name="Amano Y."/>
            <person name="Miyakawa K."/>
            <person name="Ise K."/>
            <person name="Suzuki Y."/>
            <person name="Anantharaman K."/>
            <person name="Probst A."/>
            <person name="Burstein D."/>
            <person name="Thomas B.C."/>
            <person name="Banfield J.F."/>
        </authorList>
    </citation>
    <scope>NUCLEOTIDE SEQUENCE [LARGE SCALE GENOMIC DNA]</scope>
    <source>
        <strain evidence="4">HGW-Wallbacteria-1</strain>
    </source>
</reference>
<evidence type="ECO:0000256" key="2">
    <source>
        <dbReference type="SAM" id="SignalP"/>
    </source>
</evidence>
<accession>A0A2N1PMU8</accession>
<keyword evidence="2" id="KW-0732">Signal</keyword>
<protein>
    <recommendedName>
        <fullName evidence="3">Thioredoxin domain-containing protein</fullName>
    </recommendedName>
</protein>
<organism evidence="4 5">
    <name type="scientific">Candidatus Wallbacteria bacterium HGW-Wallbacteria-1</name>
    <dbReference type="NCBI Taxonomy" id="2013854"/>
    <lineage>
        <taxon>Bacteria</taxon>
        <taxon>Candidatus Walliibacteriota</taxon>
    </lineage>
</organism>
<gene>
    <name evidence="4" type="ORF">CVV64_13245</name>
</gene>
<dbReference type="CDD" id="cd02947">
    <property type="entry name" value="TRX_family"/>
    <property type="match status" value="1"/>
</dbReference>
<dbReference type="PROSITE" id="PS51352">
    <property type="entry name" value="THIOREDOXIN_2"/>
    <property type="match status" value="1"/>
</dbReference>
<comment type="caution">
    <text evidence="4">The sequence shown here is derived from an EMBL/GenBank/DDBJ whole genome shotgun (WGS) entry which is preliminary data.</text>
</comment>
<dbReference type="PANTHER" id="PTHR43601">
    <property type="entry name" value="THIOREDOXIN, MITOCHONDRIAL"/>
    <property type="match status" value="1"/>
</dbReference>
<feature type="domain" description="Thioredoxin" evidence="3">
    <location>
        <begin position="27"/>
        <end position="162"/>
    </location>
</feature>
<dbReference type="EMBL" id="PGXC01000014">
    <property type="protein sequence ID" value="PKK89637.1"/>
    <property type="molecule type" value="Genomic_DNA"/>
</dbReference>
<dbReference type="SUPFAM" id="SSF52833">
    <property type="entry name" value="Thioredoxin-like"/>
    <property type="match status" value="1"/>
</dbReference>
<evidence type="ECO:0000313" key="5">
    <source>
        <dbReference type="Proteomes" id="UP000233256"/>
    </source>
</evidence>
<feature type="region of interest" description="Disordered" evidence="1">
    <location>
        <begin position="34"/>
        <end position="53"/>
    </location>
</feature>
<dbReference type="Gene3D" id="3.40.30.10">
    <property type="entry name" value="Glutaredoxin"/>
    <property type="match status" value="1"/>
</dbReference>
<dbReference type="PANTHER" id="PTHR43601:SF3">
    <property type="entry name" value="THIOREDOXIN, MITOCHONDRIAL"/>
    <property type="match status" value="1"/>
</dbReference>
<dbReference type="Proteomes" id="UP000233256">
    <property type="component" value="Unassembled WGS sequence"/>
</dbReference>
<feature type="signal peptide" evidence="2">
    <location>
        <begin position="1"/>
        <end position="30"/>
    </location>
</feature>
<proteinExistence type="predicted"/>
<sequence>MKLKFRPLSITGLIFTASILAFLLTMPAQTAEKPETTAARVTENSNGEDHGEITRGEEIDIKKHMVEGKTVIFDFFSPFCPPCVRIKPYLKKLNENGGDVVVKFININRDGVQGIDWKSPVVKQYQVSSVPHFKIYDGSGNLVAEGEEAYGKVMEYIQEMEKKNSK</sequence>